<name>A0A662D9H3_UNCAE</name>
<comment type="caution">
    <text evidence="1">The sequence shown here is derived from an EMBL/GenBank/DDBJ whole genome shotgun (WGS) entry which is preliminary data.</text>
</comment>
<evidence type="ECO:0008006" key="3">
    <source>
        <dbReference type="Google" id="ProtNLM"/>
    </source>
</evidence>
<dbReference type="Proteomes" id="UP000267654">
    <property type="component" value="Unassembled WGS sequence"/>
</dbReference>
<sequence length="188" mass="21413">MMGEGKIYVEKIKDIPQEKLFEKAYQLGLYYERKAHCCAQGTVGALEELFGIEDENLFKASYSLCGGLGNTTKGTCGALSGGAMIIGYIYGRDRKEFDENISNRKASYLSKLLYERFIQEYGSCLCKDVQLKLFGRTFDFWNDEDRIVFDREGGHDDKCPVVVAKVCVWAVEIIRENYDFSLPQEAKE</sequence>
<dbReference type="NCBIfam" id="TIGR01909">
    <property type="entry name" value="C_GCAxxG_C_C"/>
    <property type="match status" value="1"/>
</dbReference>
<protein>
    <recommendedName>
        <fullName evidence="3">C_GCAxxG_C_C family protein</fullName>
    </recommendedName>
</protein>
<dbReference type="InterPro" id="IPR010181">
    <property type="entry name" value="CGCAxxGCC_motif"/>
</dbReference>
<proteinExistence type="predicted"/>
<organism evidence="1 2">
    <name type="scientific">Aerophobetes bacterium</name>
    <dbReference type="NCBI Taxonomy" id="2030807"/>
    <lineage>
        <taxon>Bacteria</taxon>
        <taxon>Candidatus Aerophobota</taxon>
    </lineage>
</organism>
<accession>A0A662D9H3</accession>
<evidence type="ECO:0000313" key="1">
    <source>
        <dbReference type="EMBL" id="RLE12404.1"/>
    </source>
</evidence>
<evidence type="ECO:0000313" key="2">
    <source>
        <dbReference type="Proteomes" id="UP000267654"/>
    </source>
</evidence>
<dbReference type="Pfam" id="PF09719">
    <property type="entry name" value="C_GCAxxG_C_C"/>
    <property type="match status" value="1"/>
</dbReference>
<reference evidence="1 2" key="1">
    <citation type="submission" date="2018-06" db="EMBL/GenBank/DDBJ databases">
        <title>Extensive metabolic versatility and redundancy in microbially diverse, dynamic hydrothermal sediments.</title>
        <authorList>
            <person name="Dombrowski N."/>
            <person name="Teske A."/>
            <person name="Baker B.J."/>
        </authorList>
    </citation>
    <scope>NUCLEOTIDE SEQUENCE [LARGE SCALE GENOMIC DNA]</scope>
    <source>
        <strain evidence="1">B19_G9</strain>
    </source>
</reference>
<dbReference type="AlphaFoldDB" id="A0A662D9H3"/>
<gene>
    <name evidence="1" type="ORF">DRI96_04600</name>
</gene>
<dbReference type="EMBL" id="QMQB01000161">
    <property type="protein sequence ID" value="RLE12404.1"/>
    <property type="molecule type" value="Genomic_DNA"/>
</dbReference>